<reference evidence="1" key="1">
    <citation type="submission" date="2022-03" db="EMBL/GenBank/DDBJ databases">
        <title>Draft genome sequence of Aduncisulcus paluster, a free-living microaerophilic Fornicata.</title>
        <authorList>
            <person name="Yuyama I."/>
            <person name="Kume K."/>
            <person name="Tamura T."/>
            <person name="Inagaki Y."/>
            <person name="Hashimoto T."/>
        </authorList>
    </citation>
    <scope>NUCLEOTIDE SEQUENCE</scope>
    <source>
        <strain evidence="1">NY0171</strain>
    </source>
</reference>
<evidence type="ECO:0000313" key="2">
    <source>
        <dbReference type="Proteomes" id="UP001057375"/>
    </source>
</evidence>
<proteinExistence type="predicted"/>
<protein>
    <submittedName>
        <fullName evidence="1">Uncharacterized protein</fullName>
    </submittedName>
</protein>
<organism evidence="1 2">
    <name type="scientific">Aduncisulcus paluster</name>
    <dbReference type="NCBI Taxonomy" id="2918883"/>
    <lineage>
        <taxon>Eukaryota</taxon>
        <taxon>Metamonada</taxon>
        <taxon>Carpediemonas-like organisms</taxon>
        <taxon>Aduncisulcus</taxon>
    </lineage>
</organism>
<gene>
    <name evidence="1" type="ORF">ADUPG1_010106</name>
</gene>
<name>A0ABQ5KXW5_9EUKA</name>
<keyword evidence="2" id="KW-1185">Reference proteome</keyword>
<sequence>MEKGHSIGVSSVRGTGTSAHIQRSLLYRDKKTESRFSFAPAEEERKAATSWTKETLSKTKSQDLKDVQQRWAAAEKIYDQRSQMIDSMLPPREIKRHIARMKEEYIKKFY</sequence>
<dbReference type="Proteomes" id="UP001057375">
    <property type="component" value="Unassembled WGS sequence"/>
</dbReference>
<evidence type="ECO:0000313" key="1">
    <source>
        <dbReference type="EMBL" id="GKT37287.1"/>
    </source>
</evidence>
<comment type="caution">
    <text evidence="1">The sequence shown here is derived from an EMBL/GenBank/DDBJ whole genome shotgun (WGS) entry which is preliminary data.</text>
</comment>
<accession>A0ABQ5KXW5</accession>
<dbReference type="EMBL" id="BQXS01011438">
    <property type="protein sequence ID" value="GKT37287.1"/>
    <property type="molecule type" value="Genomic_DNA"/>
</dbReference>